<sequence length="130" mass="14735">MAQIIGSLVKFIGCMTLIIILEKITARKVKILKRWPICFQATPNKGKFKANNQKAVVKESELFLLIVASNCAKPVIPEEYICPGVQKKFIATETIIPYINALEALITYACLFHICCSSSILYKFLLFVYW</sequence>
<gene>
    <name evidence="2" type="ORF">IV66_GL000130</name>
</gene>
<protein>
    <submittedName>
        <fullName evidence="2">Uncharacterized protein</fullName>
    </submittedName>
</protein>
<name>A0A0R2LSS7_9LACO</name>
<feature type="transmembrane region" description="Helical" evidence="1">
    <location>
        <begin position="6"/>
        <end position="24"/>
    </location>
</feature>
<evidence type="ECO:0000313" key="2">
    <source>
        <dbReference type="EMBL" id="KRO02704.1"/>
    </source>
</evidence>
<feature type="transmembrane region" description="Helical" evidence="1">
    <location>
        <begin position="105"/>
        <end position="129"/>
    </location>
</feature>
<keyword evidence="1" id="KW-1133">Transmembrane helix</keyword>
<keyword evidence="1" id="KW-0812">Transmembrane</keyword>
<dbReference type="EMBL" id="JQCN01000001">
    <property type="protein sequence ID" value="KRO02704.1"/>
    <property type="molecule type" value="Genomic_DNA"/>
</dbReference>
<keyword evidence="3" id="KW-1185">Reference proteome</keyword>
<dbReference type="AlphaFoldDB" id="A0A0R2LSS7"/>
<keyword evidence="1" id="KW-0472">Membrane</keyword>
<proteinExistence type="predicted"/>
<evidence type="ECO:0000313" key="3">
    <source>
        <dbReference type="Proteomes" id="UP000051886"/>
    </source>
</evidence>
<dbReference type="Proteomes" id="UP000051886">
    <property type="component" value="Unassembled WGS sequence"/>
</dbReference>
<reference evidence="2 3" key="1">
    <citation type="journal article" date="2015" name="Genome Announc.">
        <title>Expanding the biotechnology potential of lactobacilli through comparative genomics of 213 strains and associated genera.</title>
        <authorList>
            <person name="Sun Z."/>
            <person name="Harris H.M."/>
            <person name="McCann A."/>
            <person name="Guo C."/>
            <person name="Argimon S."/>
            <person name="Zhang W."/>
            <person name="Yang X."/>
            <person name="Jeffery I.B."/>
            <person name="Cooney J.C."/>
            <person name="Kagawa T.F."/>
            <person name="Liu W."/>
            <person name="Song Y."/>
            <person name="Salvetti E."/>
            <person name="Wrobel A."/>
            <person name="Rasinkangas P."/>
            <person name="Parkhill J."/>
            <person name="Rea M.C."/>
            <person name="O'Sullivan O."/>
            <person name="Ritari J."/>
            <person name="Douillard F.P."/>
            <person name="Paul Ross R."/>
            <person name="Yang R."/>
            <person name="Briner A.E."/>
            <person name="Felis G.E."/>
            <person name="de Vos W.M."/>
            <person name="Barrangou R."/>
            <person name="Klaenhammer T.R."/>
            <person name="Caufield P.W."/>
            <person name="Cui Y."/>
            <person name="Zhang H."/>
            <person name="O'Toole P.W."/>
        </authorList>
    </citation>
    <scope>NUCLEOTIDE SEQUENCE [LARGE SCALE GENOMIC DNA]</scope>
    <source>
        <strain evidence="2 3">NBRC 103219</strain>
    </source>
</reference>
<accession>A0A0R2LSS7</accession>
<evidence type="ECO:0000256" key="1">
    <source>
        <dbReference type="SAM" id="Phobius"/>
    </source>
</evidence>
<comment type="caution">
    <text evidence="2">The sequence shown here is derived from an EMBL/GenBank/DDBJ whole genome shotgun (WGS) entry which is preliminary data.</text>
</comment>
<organism evidence="2 3">
    <name type="scientific">Ligilactobacillus pobuzihii</name>
    <dbReference type="NCBI Taxonomy" id="449659"/>
    <lineage>
        <taxon>Bacteria</taxon>
        <taxon>Bacillati</taxon>
        <taxon>Bacillota</taxon>
        <taxon>Bacilli</taxon>
        <taxon>Lactobacillales</taxon>
        <taxon>Lactobacillaceae</taxon>
        <taxon>Ligilactobacillus</taxon>
    </lineage>
</organism>